<accession>A0A8D8T5I2</accession>
<keyword evidence="1" id="KW-0472">Membrane</keyword>
<evidence type="ECO:0000313" key="2">
    <source>
        <dbReference type="EMBL" id="CAG6682195.1"/>
    </source>
</evidence>
<proteinExistence type="predicted"/>
<reference evidence="2" key="1">
    <citation type="submission" date="2021-05" db="EMBL/GenBank/DDBJ databases">
        <authorList>
            <person name="Alioto T."/>
            <person name="Alioto T."/>
            <person name="Gomez Garrido J."/>
        </authorList>
    </citation>
    <scope>NUCLEOTIDE SEQUENCE</scope>
</reference>
<feature type="transmembrane region" description="Helical" evidence="1">
    <location>
        <begin position="6"/>
        <end position="32"/>
    </location>
</feature>
<name>A0A8D8T5I2_9HEMI</name>
<sequence length="176" mass="20840">MVCRLFIVGVCRLFIVMVVCRLFIVVVCRLFIVMLVCRLFIRLFVSCLFVGFYGAMMIVVRGLTLGENFPGGFRLVAARRWRLFRIGTTDVLDSTQVFYIFRLLLECPFLMNSFNRCLAFPFSATSHRLTFNRNRGQLVKVQLLCYHRFNIIHYWTRYKIYSTFIRDQETLTVILK</sequence>
<feature type="transmembrane region" description="Helical" evidence="1">
    <location>
        <begin position="39"/>
        <end position="60"/>
    </location>
</feature>
<organism evidence="2">
    <name type="scientific">Cacopsylla melanoneura</name>
    <dbReference type="NCBI Taxonomy" id="428564"/>
    <lineage>
        <taxon>Eukaryota</taxon>
        <taxon>Metazoa</taxon>
        <taxon>Ecdysozoa</taxon>
        <taxon>Arthropoda</taxon>
        <taxon>Hexapoda</taxon>
        <taxon>Insecta</taxon>
        <taxon>Pterygota</taxon>
        <taxon>Neoptera</taxon>
        <taxon>Paraneoptera</taxon>
        <taxon>Hemiptera</taxon>
        <taxon>Sternorrhyncha</taxon>
        <taxon>Psylloidea</taxon>
        <taxon>Psyllidae</taxon>
        <taxon>Psyllinae</taxon>
        <taxon>Cacopsylla</taxon>
    </lineage>
</organism>
<evidence type="ECO:0000256" key="1">
    <source>
        <dbReference type="SAM" id="Phobius"/>
    </source>
</evidence>
<keyword evidence="1" id="KW-1133">Transmembrane helix</keyword>
<protein>
    <submittedName>
        <fullName evidence="2">Uncharacterized protein</fullName>
    </submittedName>
</protein>
<dbReference type="AlphaFoldDB" id="A0A8D8T5I2"/>
<dbReference type="EMBL" id="HBUF01258339">
    <property type="protein sequence ID" value="CAG6682195.1"/>
    <property type="molecule type" value="Transcribed_RNA"/>
</dbReference>
<keyword evidence="1" id="KW-0812">Transmembrane</keyword>